<dbReference type="RefSeq" id="WP_268111307.1">
    <property type="nucleotide sequence ID" value="NZ_JAPPUX010000002.1"/>
</dbReference>
<gene>
    <name evidence="1" type="ORF">NYO98_09120</name>
</gene>
<evidence type="ECO:0000313" key="1">
    <source>
        <dbReference type="EMBL" id="MCY4726439.1"/>
    </source>
</evidence>
<name>A0ABT4CBU8_9ACTN</name>
<proteinExistence type="predicted"/>
<protein>
    <submittedName>
        <fullName evidence="1">Uncharacterized protein</fullName>
    </submittedName>
</protein>
<organism evidence="1 2">
    <name type="scientific">Nocardioides pini</name>
    <dbReference type="NCBI Taxonomy" id="2975053"/>
    <lineage>
        <taxon>Bacteria</taxon>
        <taxon>Bacillati</taxon>
        <taxon>Actinomycetota</taxon>
        <taxon>Actinomycetes</taxon>
        <taxon>Propionibacteriales</taxon>
        <taxon>Nocardioidaceae</taxon>
        <taxon>Nocardioides</taxon>
    </lineage>
</organism>
<comment type="caution">
    <text evidence="1">The sequence shown here is derived from an EMBL/GenBank/DDBJ whole genome shotgun (WGS) entry which is preliminary data.</text>
</comment>
<dbReference type="Proteomes" id="UP001074726">
    <property type="component" value="Unassembled WGS sequence"/>
</dbReference>
<sequence length="101" mass="10242">MEESPTTGTGGGAAVHRRLGGVQEQAAAAPEILDPLGGAGAEPGDTLGTVVDRAARIPRAHAGQLYLAGGDAFELRRVSGMVSAAFVHYVQVARFFDAGAP</sequence>
<reference evidence="1" key="1">
    <citation type="submission" date="2022-08" db="EMBL/GenBank/DDBJ databases">
        <title>Genome sequencing of Nocardioides sp. STR2.</title>
        <authorList>
            <person name="So Y."/>
        </authorList>
    </citation>
    <scope>NUCLEOTIDE SEQUENCE</scope>
    <source>
        <strain evidence="1">STR2</strain>
    </source>
</reference>
<dbReference type="EMBL" id="JAPPUX010000002">
    <property type="protein sequence ID" value="MCY4726439.1"/>
    <property type="molecule type" value="Genomic_DNA"/>
</dbReference>
<keyword evidence="2" id="KW-1185">Reference proteome</keyword>
<evidence type="ECO:0000313" key="2">
    <source>
        <dbReference type="Proteomes" id="UP001074726"/>
    </source>
</evidence>
<accession>A0ABT4CBU8</accession>